<sequence>MTPSKPLIRHLLASLALAALGTGAALAQGSLPEGCGLQLEIKRVTAGSGPVMVAVYESEAQFMKEMALAVAVQAKGERVSLPLCTLSSEEVAVMIYQDLDRNGKLGTNFMGIPNEPYGASGEPSFGPPSWAKAKVRADGRSISVTLN</sequence>
<comment type="caution">
    <text evidence="2">The sequence shown here is derived from an EMBL/GenBank/DDBJ whole genome shotgun (WGS) entry which is preliminary data.</text>
</comment>
<feature type="signal peptide" evidence="1">
    <location>
        <begin position="1"/>
        <end position="27"/>
    </location>
</feature>
<proteinExistence type="predicted"/>
<dbReference type="EMBL" id="JAGQDG010000001">
    <property type="protein sequence ID" value="MBQ0934263.1"/>
    <property type="molecule type" value="Genomic_DNA"/>
</dbReference>
<feature type="chain" id="PRO_5047487523" evidence="1">
    <location>
        <begin position="28"/>
        <end position="147"/>
    </location>
</feature>
<accession>A0ABS5DSZ2</accession>
<keyword evidence="1" id="KW-0732">Signal</keyword>
<evidence type="ECO:0000256" key="1">
    <source>
        <dbReference type="SAM" id="SignalP"/>
    </source>
</evidence>
<evidence type="ECO:0000313" key="3">
    <source>
        <dbReference type="Proteomes" id="UP000672097"/>
    </source>
</evidence>
<protein>
    <submittedName>
        <fullName evidence="2">DUF2141 domain-containing protein</fullName>
    </submittedName>
</protein>
<organism evidence="2 3">
    <name type="scientific">Ideonella paludis</name>
    <dbReference type="NCBI Taxonomy" id="1233411"/>
    <lineage>
        <taxon>Bacteria</taxon>
        <taxon>Pseudomonadati</taxon>
        <taxon>Pseudomonadota</taxon>
        <taxon>Betaproteobacteria</taxon>
        <taxon>Burkholderiales</taxon>
        <taxon>Sphaerotilaceae</taxon>
        <taxon>Ideonella</taxon>
    </lineage>
</organism>
<evidence type="ECO:0000313" key="2">
    <source>
        <dbReference type="EMBL" id="MBQ0934263.1"/>
    </source>
</evidence>
<keyword evidence="3" id="KW-1185">Reference proteome</keyword>
<gene>
    <name evidence="2" type="ORF">KAK11_02905</name>
</gene>
<reference evidence="2 3" key="1">
    <citation type="submission" date="2021-04" db="EMBL/GenBank/DDBJ databases">
        <title>The genome sequence of type strain Ideonella paludis KCTC 32238.</title>
        <authorList>
            <person name="Liu Y."/>
        </authorList>
    </citation>
    <scope>NUCLEOTIDE SEQUENCE [LARGE SCALE GENOMIC DNA]</scope>
    <source>
        <strain evidence="2 3">KCTC 32238</strain>
    </source>
</reference>
<dbReference type="Pfam" id="PF09912">
    <property type="entry name" value="DUF2141"/>
    <property type="match status" value="1"/>
</dbReference>
<dbReference type="InterPro" id="IPR018673">
    <property type="entry name" value="DUF2141"/>
</dbReference>
<name>A0ABS5DSZ2_9BURK</name>
<dbReference type="Proteomes" id="UP000672097">
    <property type="component" value="Unassembled WGS sequence"/>
</dbReference>
<dbReference type="RefSeq" id="WP_210805949.1">
    <property type="nucleotide sequence ID" value="NZ_JAGQDG010000001.1"/>
</dbReference>